<evidence type="ECO:0000256" key="1">
    <source>
        <dbReference type="SAM" id="SignalP"/>
    </source>
</evidence>
<name>A0AAN8F9Q1_TRICO</name>
<proteinExistence type="predicted"/>
<dbReference type="Proteomes" id="UP001331761">
    <property type="component" value="Unassembled WGS sequence"/>
</dbReference>
<feature type="domain" description="Domain of unknown function DB" evidence="2">
    <location>
        <begin position="73"/>
        <end position="168"/>
    </location>
</feature>
<evidence type="ECO:0000259" key="2">
    <source>
        <dbReference type="Pfam" id="PF01682"/>
    </source>
</evidence>
<gene>
    <name evidence="3" type="ORF">GCK32_003882</name>
</gene>
<organism evidence="3 4">
    <name type="scientific">Trichostrongylus colubriformis</name>
    <name type="common">Black scour worm</name>
    <dbReference type="NCBI Taxonomy" id="6319"/>
    <lineage>
        <taxon>Eukaryota</taxon>
        <taxon>Metazoa</taxon>
        <taxon>Ecdysozoa</taxon>
        <taxon>Nematoda</taxon>
        <taxon>Chromadorea</taxon>
        <taxon>Rhabditida</taxon>
        <taxon>Rhabditina</taxon>
        <taxon>Rhabditomorpha</taxon>
        <taxon>Strongyloidea</taxon>
        <taxon>Trichostrongylidae</taxon>
        <taxon>Trichostrongylus</taxon>
    </lineage>
</organism>
<keyword evidence="4" id="KW-1185">Reference proteome</keyword>
<dbReference type="InterPro" id="IPR002602">
    <property type="entry name" value="DB"/>
</dbReference>
<dbReference type="EMBL" id="WIXE01012990">
    <property type="protein sequence ID" value="KAK5975476.1"/>
    <property type="molecule type" value="Genomic_DNA"/>
</dbReference>
<keyword evidence="1" id="KW-0732">Signal</keyword>
<evidence type="ECO:0000313" key="4">
    <source>
        <dbReference type="Proteomes" id="UP001331761"/>
    </source>
</evidence>
<reference evidence="3 4" key="1">
    <citation type="submission" date="2019-10" db="EMBL/GenBank/DDBJ databases">
        <title>Assembly and Annotation for the nematode Trichostrongylus colubriformis.</title>
        <authorList>
            <person name="Martin J."/>
        </authorList>
    </citation>
    <scope>NUCLEOTIDE SEQUENCE [LARGE SCALE GENOMIC DNA]</scope>
    <source>
        <strain evidence="3">G859</strain>
        <tissue evidence="3">Whole worm</tissue>
    </source>
</reference>
<comment type="caution">
    <text evidence="3">The sequence shown here is derived from an EMBL/GenBank/DDBJ whole genome shotgun (WGS) entry which is preliminary data.</text>
</comment>
<accession>A0AAN8F9Q1</accession>
<feature type="signal peptide" evidence="1">
    <location>
        <begin position="1"/>
        <end position="17"/>
    </location>
</feature>
<dbReference type="Pfam" id="PF01682">
    <property type="entry name" value="DB"/>
    <property type="match status" value="1"/>
</dbReference>
<feature type="chain" id="PRO_5043037955" evidence="1">
    <location>
        <begin position="18"/>
        <end position="192"/>
    </location>
</feature>
<protein>
    <submittedName>
        <fullName evidence="3">DB module</fullName>
    </submittedName>
</protein>
<dbReference type="AlphaFoldDB" id="A0AAN8F9Q1"/>
<evidence type="ECO:0000313" key="3">
    <source>
        <dbReference type="EMBL" id="KAK5975476.1"/>
    </source>
</evidence>
<sequence>MLFDFLILLGFMSTVLSSMTLQELKAACPNDRQICIGKAMKGDCFGSSLKATVLKKECKCSCDAVHHDRIQKCCKTVGEQEMKFCLPLCRYNTSNEELGSTLGLKCLSQLTTWAYCASDATDQTACCKKRGVVKECLSFCKGDVPTCDSQAILDYQPCTQHMQAIMQCQKEGLGAKPRYDPDWSSVCEWEGK</sequence>